<proteinExistence type="predicted"/>
<evidence type="ECO:0000313" key="1">
    <source>
        <dbReference type="EMBL" id="PWW72190.1"/>
    </source>
</evidence>
<evidence type="ECO:0000313" key="2">
    <source>
        <dbReference type="Proteomes" id="UP000246991"/>
    </source>
</evidence>
<sequence>MAGRSKLLEYMVALCFGAGLGTARAVKGYMGGILLRDNMRWRKRRGEGVNSNSAGIPRASFKPLMAIALESPSSSISNLRFFLDTCYEAGRTPPGRLNGDYRSFPGYQSMPSQCHSMLPCAVPGMRRALAETHENSLVTDACDPETNLAKTHAENHKSSIKRCSGVEMMRRGIP</sequence>
<dbReference type="EMBL" id="PYWC01000115">
    <property type="protein sequence ID" value="PWW72190.1"/>
    <property type="molecule type" value="Genomic_DNA"/>
</dbReference>
<organism evidence="1 2">
    <name type="scientific">Tuber magnatum</name>
    <name type="common">white Piedmont truffle</name>
    <dbReference type="NCBI Taxonomy" id="42249"/>
    <lineage>
        <taxon>Eukaryota</taxon>
        <taxon>Fungi</taxon>
        <taxon>Dikarya</taxon>
        <taxon>Ascomycota</taxon>
        <taxon>Pezizomycotina</taxon>
        <taxon>Pezizomycetes</taxon>
        <taxon>Pezizales</taxon>
        <taxon>Tuberaceae</taxon>
        <taxon>Tuber</taxon>
    </lineage>
</organism>
<reference evidence="1 2" key="1">
    <citation type="submission" date="2018-03" db="EMBL/GenBank/DDBJ databases">
        <title>Genomes of Pezizomycetes fungi and the evolution of truffles.</title>
        <authorList>
            <person name="Murat C."/>
            <person name="Payen T."/>
            <person name="Noel B."/>
            <person name="Kuo A."/>
            <person name="Martin F.M."/>
        </authorList>
    </citation>
    <scope>NUCLEOTIDE SEQUENCE [LARGE SCALE GENOMIC DNA]</scope>
    <source>
        <strain evidence="1">091103-1</strain>
    </source>
</reference>
<gene>
    <name evidence="1" type="ORF">C7212DRAFT_348892</name>
</gene>
<dbReference type="Proteomes" id="UP000246991">
    <property type="component" value="Unassembled WGS sequence"/>
</dbReference>
<keyword evidence="2" id="KW-1185">Reference proteome</keyword>
<dbReference type="AlphaFoldDB" id="A0A317SEY2"/>
<name>A0A317SEY2_9PEZI</name>
<protein>
    <submittedName>
        <fullName evidence="1">Uncharacterized protein</fullName>
    </submittedName>
</protein>
<comment type="caution">
    <text evidence="1">The sequence shown here is derived from an EMBL/GenBank/DDBJ whole genome shotgun (WGS) entry which is preliminary data.</text>
</comment>
<accession>A0A317SEY2</accession>